<evidence type="ECO:0000256" key="4">
    <source>
        <dbReference type="ARBA" id="ARBA00022777"/>
    </source>
</evidence>
<feature type="domain" description="Histidine kinase" evidence="6">
    <location>
        <begin position="1"/>
        <end position="137"/>
    </location>
</feature>
<dbReference type="SMART" id="SM00387">
    <property type="entry name" value="HATPase_c"/>
    <property type="match status" value="1"/>
</dbReference>
<keyword evidence="5" id="KW-0902">Two-component regulatory system</keyword>
<gene>
    <name evidence="7" type="ORF">IAA70_08730</name>
</gene>
<dbReference type="InterPro" id="IPR005467">
    <property type="entry name" value="His_kinase_dom"/>
</dbReference>
<dbReference type="PROSITE" id="PS50109">
    <property type="entry name" value="HIS_KIN"/>
    <property type="match status" value="1"/>
</dbReference>
<dbReference type="InterPro" id="IPR036890">
    <property type="entry name" value="HATPase_C_sf"/>
</dbReference>
<dbReference type="EMBL" id="DVGD01000288">
    <property type="protein sequence ID" value="HIR10475.1"/>
    <property type="molecule type" value="Genomic_DNA"/>
</dbReference>
<name>A0A9D1AB85_9FIRM</name>
<dbReference type="EC" id="2.7.13.3" evidence="2"/>
<dbReference type="InterPro" id="IPR004358">
    <property type="entry name" value="Sig_transdc_His_kin-like_C"/>
</dbReference>
<evidence type="ECO:0000256" key="3">
    <source>
        <dbReference type="ARBA" id="ARBA00022553"/>
    </source>
</evidence>
<evidence type="ECO:0000256" key="5">
    <source>
        <dbReference type="ARBA" id="ARBA00023012"/>
    </source>
</evidence>
<evidence type="ECO:0000256" key="2">
    <source>
        <dbReference type="ARBA" id="ARBA00012438"/>
    </source>
</evidence>
<keyword evidence="3" id="KW-0597">Phosphoprotein</keyword>
<dbReference type="Gene3D" id="3.30.565.10">
    <property type="entry name" value="Histidine kinase-like ATPase, C-terminal domain"/>
    <property type="match status" value="1"/>
</dbReference>
<evidence type="ECO:0000313" key="7">
    <source>
        <dbReference type="EMBL" id="HIR10475.1"/>
    </source>
</evidence>
<protein>
    <recommendedName>
        <fullName evidence="2">histidine kinase</fullName>
        <ecNumber evidence="2">2.7.13.3</ecNumber>
    </recommendedName>
</protein>
<dbReference type="InterPro" id="IPR003594">
    <property type="entry name" value="HATPase_dom"/>
</dbReference>
<keyword evidence="4 7" id="KW-0418">Kinase</keyword>
<organism evidence="7 8">
    <name type="scientific">Candidatus Avoscillospira stercoripullorum</name>
    <dbReference type="NCBI Taxonomy" id="2840709"/>
    <lineage>
        <taxon>Bacteria</taxon>
        <taxon>Bacillati</taxon>
        <taxon>Bacillota</taxon>
        <taxon>Clostridia</taxon>
        <taxon>Eubacteriales</taxon>
        <taxon>Oscillospiraceae</taxon>
        <taxon>Oscillospiraceae incertae sedis</taxon>
        <taxon>Candidatus Avoscillospira</taxon>
    </lineage>
</organism>
<feature type="non-terminal residue" evidence="7">
    <location>
        <position position="1"/>
    </location>
</feature>
<dbReference type="Proteomes" id="UP000824258">
    <property type="component" value="Unassembled WGS sequence"/>
</dbReference>
<dbReference type="AlphaFoldDB" id="A0A9D1AB85"/>
<sequence length="137" mass="14914">LELRAALEEALLSCYGALHQRGITPALSLPDRPVRRTLDPEALSRILHNILSNALKYSDGDLSVTMTEEGVITFRNAAQHLTPIAVGRLFDRYYTVESAQSSTGLGLSIAKALTERMGGRISAAYEDGSLEIRLAFP</sequence>
<comment type="caution">
    <text evidence="7">The sequence shown here is derived from an EMBL/GenBank/DDBJ whole genome shotgun (WGS) entry which is preliminary data.</text>
</comment>
<accession>A0A9D1AB85</accession>
<dbReference type="PANTHER" id="PTHR43547:SF2">
    <property type="entry name" value="HYBRID SIGNAL TRANSDUCTION HISTIDINE KINASE C"/>
    <property type="match status" value="1"/>
</dbReference>
<dbReference type="PRINTS" id="PR00344">
    <property type="entry name" value="BCTRLSENSOR"/>
</dbReference>
<reference evidence="7" key="1">
    <citation type="submission" date="2020-10" db="EMBL/GenBank/DDBJ databases">
        <authorList>
            <person name="Gilroy R."/>
        </authorList>
    </citation>
    <scope>NUCLEOTIDE SEQUENCE</scope>
    <source>
        <strain evidence="7">ChiHjej9B8-7071</strain>
    </source>
</reference>
<dbReference type="SUPFAM" id="SSF55874">
    <property type="entry name" value="ATPase domain of HSP90 chaperone/DNA topoisomerase II/histidine kinase"/>
    <property type="match status" value="1"/>
</dbReference>
<evidence type="ECO:0000313" key="8">
    <source>
        <dbReference type="Proteomes" id="UP000824258"/>
    </source>
</evidence>
<dbReference type="Pfam" id="PF02518">
    <property type="entry name" value="HATPase_c"/>
    <property type="match status" value="1"/>
</dbReference>
<dbReference type="GO" id="GO:0000155">
    <property type="term" value="F:phosphorelay sensor kinase activity"/>
    <property type="evidence" value="ECO:0007669"/>
    <property type="project" value="TreeGrafter"/>
</dbReference>
<reference evidence="7" key="2">
    <citation type="journal article" date="2021" name="PeerJ">
        <title>Extensive microbial diversity within the chicken gut microbiome revealed by metagenomics and culture.</title>
        <authorList>
            <person name="Gilroy R."/>
            <person name="Ravi A."/>
            <person name="Getino M."/>
            <person name="Pursley I."/>
            <person name="Horton D.L."/>
            <person name="Alikhan N.F."/>
            <person name="Baker D."/>
            <person name="Gharbi K."/>
            <person name="Hall N."/>
            <person name="Watson M."/>
            <person name="Adriaenssens E.M."/>
            <person name="Foster-Nyarko E."/>
            <person name="Jarju S."/>
            <person name="Secka A."/>
            <person name="Antonio M."/>
            <person name="Oren A."/>
            <person name="Chaudhuri R.R."/>
            <person name="La Ragione R."/>
            <person name="Hildebrand F."/>
            <person name="Pallen M.J."/>
        </authorList>
    </citation>
    <scope>NUCLEOTIDE SEQUENCE</scope>
    <source>
        <strain evidence="7">ChiHjej9B8-7071</strain>
    </source>
</reference>
<dbReference type="PANTHER" id="PTHR43547">
    <property type="entry name" value="TWO-COMPONENT HISTIDINE KINASE"/>
    <property type="match status" value="1"/>
</dbReference>
<comment type="catalytic activity">
    <reaction evidence="1">
        <text>ATP + protein L-histidine = ADP + protein N-phospho-L-histidine.</text>
        <dbReference type="EC" id="2.7.13.3"/>
    </reaction>
</comment>
<keyword evidence="4 7" id="KW-0808">Transferase</keyword>
<proteinExistence type="predicted"/>
<evidence type="ECO:0000256" key="1">
    <source>
        <dbReference type="ARBA" id="ARBA00000085"/>
    </source>
</evidence>
<evidence type="ECO:0000259" key="6">
    <source>
        <dbReference type="PROSITE" id="PS50109"/>
    </source>
</evidence>